<reference evidence="2" key="1">
    <citation type="submission" date="2020-08" db="EMBL/GenBank/DDBJ databases">
        <title>Genome sequencing and assembly of the red palm weevil Rhynchophorus ferrugineus.</title>
        <authorList>
            <person name="Dias G.B."/>
            <person name="Bergman C.M."/>
            <person name="Manee M."/>
        </authorList>
    </citation>
    <scope>NUCLEOTIDE SEQUENCE</scope>
    <source>
        <strain evidence="2">AA-2017</strain>
        <tissue evidence="2">Whole larva</tissue>
    </source>
</reference>
<dbReference type="Proteomes" id="UP000625711">
    <property type="component" value="Unassembled WGS sequence"/>
</dbReference>
<dbReference type="AlphaFoldDB" id="A0A834HZL4"/>
<gene>
    <name evidence="2" type="ORF">GWI33_017074</name>
</gene>
<organism evidence="2 3">
    <name type="scientific">Rhynchophorus ferrugineus</name>
    <name type="common">Red palm weevil</name>
    <name type="synonym">Curculio ferrugineus</name>
    <dbReference type="NCBI Taxonomy" id="354439"/>
    <lineage>
        <taxon>Eukaryota</taxon>
        <taxon>Metazoa</taxon>
        <taxon>Ecdysozoa</taxon>
        <taxon>Arthropoda</taxon>
        <taxon>Hexapoda</taxon>
        <taxon>Insecta</taxon>
        <taxon>Pterygota</taxon>
        <taxon>Neoptera</taxon>
        <taxon>Endopterygota</taxon>
        <taxon>Coleoptera</taxon>
        <taxon>Polyphaga</taxon>
        <taxon>Cucujiformia</taxon>
        <taxon>Curculionidae</taxon>
        <taxon>Dryophthorinae</taxon>
        <taxon>Rhynchophorus</taxon>
    </lineage>
</organism>
<accession>A0A834HZL4</accession>
<protein>
    <submittedName>
        <fullName evidence="2">Uncharacterized protein</fullName>
    </submittedName>
</protein>
<comment type="caution">
    <text evidence="2">The sequence shown here is derived from an EMBL/GenBank/DDBJ whole genome shotgun (WGS) entry which is preliminary data.</text>
</comment>
<evidence type="ECO:0000313" key="2">
    <source>
        <dbReference type="EMBL" id="KAF7269913.1"/>
    </source>
</evidence>
<dbReference type="EMBL" id="JAACXV010014157">
    <property type="protein sequence ID" value="KAF7269913.1"/>
    <property type="molecule type" value="Genomic_DNA"/>
</dbReference>
<feature type="region of interest" description="Disordered" evidence="1">
    <location>
        <begin position="1"/>
        <end position="34"/>
    </location>
</feature>
<proteinExistence type="predicted"/>
<evidence type="ECO:0000256" key="1">
    <source>
        <dbReference type="SAM" id="MobiDB-lite"/>
    </source>
</evidence>
<sequence>MNPSNNYINRVKSPPLRTPGARPRRKTSDFIQRSRASPEVSCECRVNHVRDFIGDIKSGPDNRITELASEQEPSVIVIVVVPMMSHRFTTPGVVHGCLGDRYAYNGREYEYAPSLELVICDVAKAFADTGRQLNRSKHSIRNSSVIA</sequence>
<keyword evidence="3" id="KW-1185">Reference proteome</keyword>
<evidence type="ECO:0000313" key="3">
    <source>
        <dbReference type="Proteomes" id="UP000625711"/>
    </source>
</evidence>
<name>A0A834HZL4_RHYFE</name>